<dbReference type="GO" id="GO:0015940">
    <property type="term" value="P:pantothenate biosynthetic process"/>
    <property type="evidence" value="ECO:0007669"/>
    <property type="project" value="UniProtKB-KW"/>
</dbReference>
<reference evidence="7" key="1">
    <citation type="submission" date="2015-07" db="EMBL/GenBank/DDBJ databases">
        <authorList>
            <person name="Rodrigo-Torres Lidia"/>
            <person name="Arahal R.David."/>
        </authorList>
    </citation>
    <scope>NUCLEOTIDE SEQUENCE [LARGE SCALE GENOMIC DNA]</scope>
    <source>
        <strain evidence="7">CECT 5096</strain>
    </source>
</reference>
<dbReference type="AlphaFoldDB" id="A0A0M6ZKX2"/>
<evidence type="ECO:0000256" key="5">
    <source>
        <dbReference type="ARBA" id="ARBA00022679"/>
    </source>
</evidence>
<evidence type="ECO:0000313" key="6">
    <source>
        <dbReference type="EMBL" id="CTQ69846.1"/>
    </source>
</evidence>
<dbReference type="GO" id="GO:0000287">
    <property type="term" value="F:magnesium ion binding"/>
    <property type="evidence" value="ECO:0007669"/>
    <property type="project" value="TreeGrafter"/>
</dbReference>
<evidence type="ECO:0000256" key="3">
    <source>
        <dbReference type="ARBA" id="ARBA00012618"/>
    </source>
</evidence>
<organism evidence="6 7">
    <name type="scientific">Roseibium album</name>
    <dbReference type="NCBI Taxonomy" id="311410"/>
    <lineage>
        <taxon>Bacteria</taxon>
        <taxon>Pseudomonadati</taxon>
        <taxon>Pseudomonadota</taxon>
        <taxon>Alphaproteobacteria</taxon>
        <taxon>Hyphomicrobiales</taxon>
        <taxon>Stappiaceae</taxon>
        <taxon>Roseibium</taxon>
    </lineage>
</organism>
<dbReference type="Proteomes" id="UP000049983">
    <property type="component" value="Unassembled WGS sequence"/>
</dbReference>
<dbReference type="PANTHER" id="PTHR20881">
    <property type="entry name" value="3-METHYL-2-OXOBUTANOATE HYDROXYMETHYLTRANSFERASE"/>
    <property type="match status" value="1"/>
</dbReference>
<sequence length="276" mass="30173">MKRIYDWDAKFSLRNYTAADLRAIKGKRKLTQTTANSIEEAAAAADAGIDLIMGNAQNTKAAREGAPNLFFTAAIALPDFPTEKDVLTAAFQAMKEGADSVYTARGPHIVEMLAREQIPVMCHLGLVPRRSGWNGGLRAIGRTADEAHSLWQAFRRMEDAGAFSVEAEVIPAPVMREISRRTSLVTMSLGSGSGGDVIYLFQNDICGEQPERPRHARAFGDIHSLQEKIRAERRSALGAFRDAVHNGEFPSEAETATIGDADLEEFLERIPVKGDT</sequence>
<comment type="subunit">
    <text evidence="2">Homodecamer; pentamer of dimers.</text>
</comment>
<evidence type="ECO:0000256" key="4">
    <source>
        <dbReference type="ARBA" id="ARBA00022655"/>
    </source>
</evidence>
<dbReference type="GeneID" id="97669661"/>
<keyword evidence="7" id="KW-1185">Reference proteome</keyword>
<dbReference type="Pfam" id="PF02548">
    <property type="entry name" value="Pantoate_transf"/>
    <property type="match status" value="1"/>
</dbReference>
<accession>A0A0M6ZKX2</accession>
<dbReference type="InterPro" id="IPR015813">
    <property type="entry name" value="Pyrv/PenolPyrv_kinase-like_dom"/>
</dbReference>
<protein>
    <recommendedName>
        <fullName evidence="3">3-methyl-2-oxobutanoate hydroxymethyltransferase</fullName>
        <ecNumber evidence="3">2.1.2.11</ecNumber>
    </recommendedName>
</protein>
<dbReference type="InterPro" id="IPR040442">
    <property type="entry name" value="Pyrv_kinase-like_dom_sf"/>
</dbReference>
<dbReference type="SUPFAM" id="SSF51621">
    <property type="entry name" value="Phosphoenolpyruvate/pyruvate domain"/>
    <property type="match status" value="1"/>
</dbReference>
<evidence type="ECO:0000256" key="2">
    <source>
        <dbReference type="ARBA" id="ARBA00011424"/>
    </source>
</evidence>
<name>A0A0M6ZKX2_9HYPH</name>
<dbReference type="GO" id="GO:0003864">
    <property type="term" value="F:3-methyl-2-oxobutanoate hydroxymethyltransferase activity"/>
    <property type="evidence" value="ECO:0007669"/>
    <property type="project" value="UniProtKB-EC"/>
</dbReference>
<dbReference type="OrthoDB" id="9781789at2"/>
<keyword evidence="5 6" id="KW-0808">Transferase</keyword>
<keyword evidence="6" id="KW-0489">Methyltransferase</keyword>
<dbReference type="GO" id="GO:0008168">
    <property type="term" value="F:methyltransferase activity"/>
    <property type="evidence" value="ECO:0007669"/>
    <property type="project" value="UniProtKB-KW"/>
</dbReference>
<dbReference type="GO" id="GO:0032259">
    <property type="term" value="P:methylation"/>
    <property type="evidence" value="ECO:0007669"/>
    <property type="project" value="UniProtKB-KW"/>
</dbReference>
<dbReference type="Gene3D" id="3.20.20.60">
    <property type="entry name" value="Phosphoenolpyruvate-binding domains"/>
    <property type="match status" value="1"/>
</dbReference>
<evidence type="ECO:0000313" key="7">
    <source>
        <dbReference type="Proteomes" id="UP000049983"/>
    </source>
</evidence>
<dbReference type="RefSeq" id="WP_055391873.1">
    <property type="nucleotide sequence ID" value="NZ_CXWA01000020.1"/>
</dbReference>
<comment type="similarity">
    <text evidence="1">Belongs to the PanB family.</text>
</comment>
<proteinExistence type="inferred from homology"/>
<dbReference type="EC" id="2.1.2.11" evidence="3"/>
<dbReference type="InterPro" id="IPR003700">
    <property type="entry name" value="Pantoate_hydroxy_MeTrfase"/>
</dbReference>
<evidence type="ECO:0000256" key="1">
    <source>
        <dbReference type="ARBA" id="ARBA00008676"/>
    </source>
</evidence>
<dbReference type="STRING" id="311410.LA5095_06244"/>
<dbReference type="PANTHER" id="PTHR20881:SF0">
    <property type="entry name" value="3-METHYL-2-OXOBUTANOATE HYDROXYMETHYLTRANSFERASE"/>
    <property type="match status" value="1"/>
</dbReference>
<gene>
    <name evidence="6" type="primary">panB_2</name>
    <name evidence="6" type="ORF">LA5096_02271</name>
</gene>
<dbReference type="EMBL" id="CXWC01000009">
    <property type="protein sequence ID" value="CTQ69846.1"/>
    <property type="molecule type" value="Genomic_DNA"/>
</dbReference>
<keyword evidence="4" id="KW-0566">Pantothenate biosynthesis</keyword>